<gene>
    <name evidence="3" type="ORF">ODE01S_02290</name>
</gene>
<proteinExistence type="predicted"/>
<dbReference type="SUPFAM" id="SSF56954">
    <property type="entry name" value="Outer membrane efflux proteins (OEP)"/>
    <property type="match status" value="1"/>
</dbReference>
<dbReference type="Gene3D" id="1.20.1600.10">
    <property type="entry name" value="Outer membrane efflux proteins (OEP)"/>
    <property type="match status" value="1"/>
</dbReference>
<evidence type="ECO:0000256" key="1">
    <source>
        <dbReference type="SAM" id="Coils"/>
    </source>
</evidence>
<name>A0A511RGM1_9DEIN</name>
<dbReference type="GO" id="GO:0015562">
    <property type="term" value="F:efflux transmembrane transporter activity"/>
    <property type="evidence" value="ECO:0007669"/>
    <property type="project" value="InterPro"/>
</dbReference>
<feature type="coiled-coil region" evidence="1">
    <location>
        <begin position="305"/>
        <end position="332"/>
    </location>
</feature>
<organism evidence="3 4">
    <name type="scientific">Oceanithermus desulfurans NBRC 100063</name>
    <dbReference type="NCBI Taxonomy" id="1227550"/>
    <lineage>
        <taxon>Bacteria</taxon>
        <taxon>Thermotogati</taxon>
        <taxon>Deinococcota</taxon>
        <taxon>Deinococci</taxon>
        <taxon>Thermales</taxon>
        <taxon>Thermaceae</taxon>
        <taxon>Oceanithermus</taxon>
    </lineage>
</organism>
<dbReference type="AlphaFoldDB" id="A0A511RGM1"/>
<sequence length="388" mass="43202">MRHPIRLTGLALACVLAAAVALGGARAATPEDAFGYRPPDHDLLVEQAVLARIDYLAAQVGVSGQLKAKVQQGGVYSASGSLGWSYAPEQLLSRKQALENAERAVHRSLRRAVFDALVAYAELYKSHARLQLSERLREQARAAGKEDPRAEIDYEEARAQFELAQQEAAAYGLQGPPAAAPVLFRLPEVPLEDVPDYRRDLYALQRARYKLRRIWAGFAPDLSVWAGVGHESGRFQVSASSRGPSTQLVVKTPGTGTGSWEYGFELGLTVPLDATAYTAVRRAQLELQQRRERFAQTPSRVETKRQRYRQTAEFAERRVRLALEELRGVEAKLAAARSGADEAAAGELELQRLELRMRLADLWTGYLRKVYNYLDYVDAGWELQRPAR</sequence>
<evidence type="ECO:0000256" key="2">
    <source>
        <dbReference type="SAM" id="SignalP"/>
    </source>
</evidence>
<protein>
    <recommendedName>
        <fullName evidence="5">Transporter</fullName>
    </recommendedName>
</protein>
<accession>A0A511RGM1</accession>
<keyword evidence="2" id="KW-0732">Signal</keyword>
<dbReference type="EMBL" id="BJXN01000001">
    <property type="protein sequence ID" value="GEM88795.1"/>
    <property type="molecule type" value="Genomic_DNA"/>
</dbReference>
<dbReference type="Proteomes" id="UP000321827">
    <property type="component" value="Unassembled WGS sequence"/>
</dbReference>
<evidence type="ECO:0000313" key="3">
    <source>
        <dbReference type="EMBL" id="GEM88795.1"/>
    </source>
</evidence>
<feature type="chain" id="PRO_5021708347" description="Transporter" evidence="2">
    <location>
        <begin position="28"/>
        <end position="388"/>
    </location>
</feature>
<reference evidence="3 4" key="1">
    <citation type="submission" date="2019-07" db="EMBL/GenBank/DDBJ databases">
        <title>Whole genome shotgun sequence of Oceanithermus desulfurans NBRC 100063.</title>
        <authorList>
            <person name="Hosoyama A."/>
            <person name="Uohara A."/>
            <person name="Ohji S."/>
            <person name="Ichikawa N."/>
        </authorList>
    </citation>
    <scope>NUCLEOTIDE SEQUENCE [LARGE SCALE GENOMIC DNA]</scope>
    <source>
        <strain evidence="3 4">NBRC 100063</strain>
    </source>
</reference>
<keyword evidence="1" id="KW-0175">Coiled coil</keyword>
<dbReference type="RefSeq" id="WP_147144951.1">
    <property type="nucleotide sequence ID" value="NZ_BJXN01000001.1"/>
</dbReference>
<comment type="caution">
    <text evidence="3">The sequence shown here is derived from an EMBL/GenBank/DDBJ whole genome shotgun (WGS) entry which is preliminary data.</text>
</comment>
<dbReference type="OrthoDB" id="9819457at2"/>
<evidence type="ECO:0008006" key="5">
    <source>
        <dbReference type="Google" id="ProtNLM"/>
    </source>
</evidence>
<evidence type="ECO:0000313" key="4">
    <source>
        <dbReference type="Proteomes" id="UP000321827"/>
    </source>
</evidence>
<feature type="signal peptide" evidence="2">
    <location>
        <begin position="1"/>
        <end position="27"/>
    </location>
</feature>